<dbReference type="AlphaFoldDB" id="A0A160T2T8"/>
<dbReference type="SUPFAM" id="SSF54909">
    <property type="entry name" value="Dimeric alpha+beta barrel"/>
    <property type="match status" value="1"/>
</dbReference>
<dbReference type="Gene3D" id="3.30.70.100">
    <property type="match status" value="1"/>
</dbReference>
<evidence type="ECO:0000313" key="1">
    <source>
        <dbReference type="EMBL" id="CUS02885.2"/>
    </source>
</evidence>
<keyword evidence="2" id="KW-1185">Reference proteome</keyword>
<dbReference type="EMBL" id="LN890655">
    <property type="protein sequence ID" value="CUS02885.2"/>
    <property type="molecule type" value="Genomic_DNA"/>
</dbReference>
<evidence type="ECO:0000313" key="2">
    <source>
        <dbReference type="Proteomes" id="UP000215027"/>
    </source>
</evidence>
<dbReference type="OrthoDB" id="5738530at2"/>
<dbReference type="KEGG" id="pbf:CFX0092_A1007"/>
<protein>
    <recommendedName>
        <fullName evidence="3">ABM domain-containing protein</fullName>
    </recommendedName>
</protein>
<reference evidence="1" key="1">
    <citation type="submission" date="2016-01" db="EMBL/GenBank/DDBJ databases">
        <authorList>
            <person name="Mcilroy J.S."/>
            <person name="Karst M S."/>
            <person name="Albertsen M."/>
        </authorList>
    </citation>
    <scope>NUCLEOTIDE SEQUENCE</scope>
    <source>
        <strain evidence="1">Cfx-K</strain>
    </source>
</reference>
<proteinExistence type="predicted"/>
<dbReference type="Proteomes" id="UP000215027">
    <property type="component" value="Chromosome I"/>
</dbReference>
<evidence type="ECO:0008006" key="3">
    <source>
        <dbReference type="Google" id="ProtNLM"/>
    </source>
</evidence>
<dbReference type="RefSeq" id="WP_095042454.1">
    <property type="nucleotide sequence ID" value="NZ_LN890655.1"/>
</dbReference>
<gene>
    <name evidence="1" type="ORF">CFX0092_A1007</name>
</gene>
<accession>A0A160T2T8</accession>
<name>A0A160T2T8_9CHLR</name>
<sequence length="89" mass="10027">MAHLLMQQEVADYEKWRAVFNSLEGLRRSVGARSEQIFRGADNPNAVTLLITWDHLDNARAWMGDPRLRAAMKDAGVIGQPAITYLDES</sequence>
<dbReference type="InterPro" id="IPR011008">
    <property type="entry name" value="Dimeric_a/b-barrel"/>
</dbReference>
<organism evidence="1 2">
    <name type="scientific">Candidatus Promineifilum breve</name>
    <dbReference type="NCBI Taxonomy" id="1806508"/>
    <lineage>
        <taxon>Bacteria</taxon>
        <taxon>Bacillati</taxon>
        <taxon>Chloroflexota</taxon>
        <taxon>Ardenticatenia</taxon>
        <taxon>Candidatus Promineifilales</taxon>
        <taxon>Candidatus Promineifilaceae</taxon>
        <taxon>Candidatus Promineifilum</taxon>
    </lineage>
</organism>